<reference evidence="3 4" key="1">
    <citation type="submission" date="2018-09" db="EMBL/GenBank/DDBJ databases">
        <title>YIM 75000 draft genome.</title>
        <authorList>
            <person name="Tang S."/>
            <person name="Feng Y."/>
        </authorList>
    </citation>
    <scope>NUCLEOTIDE SEQUENCE [LARGE SCALE GENOMIC DNA]</scope>
    <source>
        <strain evidence="3 4">YIM 75000</strain>
    </source>
</reference>
<dbReference type="InterPro" id="IPR012341">
    <property type="entry name" value="6hp_glycosidase-like_sf"/>
</dbReference>
<dbReference type="Pfam" id="PF12215">
    <property type="entry name" value="Glyco_hydr_116N"/>
    <property type="match status" value="1"/>
</dbReference>
<dbReference type="InterPro" id="IPR052566">
    <property type="entry name" value="Non-lysos_glucosylceramidase"/>
</dbReference>
<dbReference type="OrthoDB" id="9807660at2"/>
<proteinExistence type="predicted"/>
<evidence type="ECO:0000313" key="3">
    <source>
        <dbReference type="EMBL" id="RJK96545.1"/>
    </source>
</evidence>
<dbReference type="Gene3D" id="1.50.10.10">
    <property type="match status" value="1"/>
</dbReference>
<organism evidence="3 4">
    <name type="scientific">Vallicoccus soli</name>
    <dbReference type="NCBI Taxonomy" id="2339232"/>
    <lineage>
        <taxon>Bacteria</taxon>
        <taxon>Bacillati</taxon>
        <taxon>Actinomycetota</taxon>
        <taxon>Actinomycetes</taxon>
        <taxon>Motilibacterales</taxon>
        <taxon>Vallicoccaceae</taxon>
        <taxon>Vallicoccus</taxon>
    </lineage>
</organism>
<evidence type="ECO:0000259" key="1">
    <source>
        <dbReference type="Pfam" id="PF04685"/>
    </source>
</evidence>
<evidence type="ECO:0008006" key="5">
    <source>
        <dbReference type="Google" id="ProtNLM"/>
    </source>
</evidence>
<dbReference type="Pfam" id="PF04685">
    <property type="entry name" value="DUF608"/>
    <property type="match status" value="1"/>
</dbReference>
<evidence type="ECO:0000313" key="4">
    <source>
        <dbReference type="Proteomes" id="UP000265614"/>
    </source>
</evidence>
<feature type="domain" description="Glycosyl-hydrolase family 116 catalytic region" evidence="1">
    <location>
        <begin position="739"/>
        <end position="1000"/>
    </location>
</feature>
<comment type="caution">
    <text evidence="3">The sequence shown here is derived from an EMBL/GenBank/DDBJ whole genome shotgun (WGS) entry which is preliminary data.</text>
</comment>
<dbReference type="PANTHER" id="PTHR12654">
    <property type="entry name" value="BILE ACID BETA-GLUCOSIDASE-RELATED"/>
    <property type="match status" value="1"/>
</dbReference>
<dbReference type="AlphaFoldDB" id="A0A3A3Z749"/>
<evidence type="ECO:0000259" key="2">
    <source>
        <dbReference type="Pfam" id="PF12215"/>
    </source>
</evidence>
<dbReference type="GO" id="GO:0005975">
    <property type="term" value="P:carbohydrate metabolic process"/>
    <property type="evidence" value="ECO:0007669"/>
    <property type="project" value="InterPro"/>
</dbReference>
<feature type="domain" description="Glycosyl-hydrolase family 116 N-terminal" evidence="2">
    <location>
        <begin position="1"/>
        <end position="152"/>
    </location>
</feature>
<dbReference type="GO" id="GO:0008422">
    <property type="term" value="F:beta-glucosidase activity"/>
    <property type="evidence" value="ECO:0007669"/>
    <property type="project" value="TreeGrafter"/>
</dbReference>
<dbReference type="SUPFAM" id="SSF48208">
    <property type="entry name" value="Six-hairpin glycosidases"/>
    <property type="match status" value="1"/>
</dbReference>
<dbReference type="EMBL" id="QZEZ01000003">
    <property type="protein sequence ID" value="RJK96545.1"/>
    <property type="molecule type" value="Genomic_DNA"/>
</dbReference>
<keyword evidence="4" id="KW-1185">Reference proteome</keyword>
<protein>
    <recommendedName>
        <fullName evidence="5">Glycosyl-hydrolase family 116 catalytic region domain-containing protein</fullName>
    </recommendedName>
</protein>
<dbReference type="Proteomes" id="UP000265614">
    <property type="component" value="Unassembled WGS sequence"/>
</dbReference>
<gene>
    <name evidence="3" type="ORF">D5H78_09155</name>
</gene>
<dbReference type="PANTHER" id="PTHR12654:SF0">
    <property type="entry name" value="NON-LYSOSOMAL GLUCOSYLCERAMIDASE"/>
    <property type="match status" value="1"/>
</dbReference>
<dbReference type="InterPro" id="IPR024462">
    <property type="entry name" value="GH116_N"/>
</dbReference>
<dbReference type="InterPro" id="IPR008928">
    <property type="entry name" value="6-hairpin_glycosidase_sf"/>
</dbReference>
<name>A0A3A3Z749_9ACTN</name>
<dbReference type="InterPro" id="IPR006775">
    <property type="entry name" value="GH116_catalytic"/>
</dbReference>
<sequence length="1150" mass="125342">MPVGGACAGQVYLSGDGRLWLWDVFNPAGSPYGGADWQGVHYAQPLTVSSPFRTGFAVRWGHGAGTTTRTLDDEGFRDVRFRARYPVGTTTFRDADAPLEVRLDAFSPFVPTEVEDSSLPATVLEYTVRNTSGRRLRVELAGLAENPVGLQSRTRQPLLLRSEPQDLPVGRAVVHRAAEDTPSGRPDIVVEDWEREGWGGWTVEGTAFGDGPVRLDQVPGYMTREGSLGVTGSRFVTSHHFRAGGGIPEADAHRGRLTSPPFAVERSALLVRVGGGPHPGRTCVEVLVDGEVVASATGAASEVMRLQRLDLSAYEGRTAVVRVVDDAEGDWAHVNVDRIVLTDRPPARPDVVFEEWDGAGFGAWTVSGTAFGAGPVTEAETPDYFRRSGPLGVSGRFVTSHHWRAGGDAAAADAETGRLTSPDFVVERRYVAVRIGGGAGAGTRVDVVVDGAVVATARGRDAETLLATGLDVGAHEGATARLEVVDEATGGWGHVNVDRIWFTDEPVDPRPLEELPDVGSFALAALHPAARCTASLAEWDDPAGWFDGAAGPTEARGARARPAGAVVVPLDLAPGASATVRFALAWHFPVVARSMFSALEGAAGLRRHYGEAYEDAAAVARHLATEGGRLSAATHLFSRTWYDDSTFPHWFLERTLINASTLATGTCYRFQDGRFYAWEGIYCCEGTCTHVWNYAQSVARLFPGLERDTRERVDLGIAFHEDTGAIDYRGEFARHVAHDGQCGNVLRTYREHQMAPDDAFLRRVWPRVRKATEHLVAHDGEPDGILEREQYNTLDATWYGEIPWISGLYVAALRAAAEMADDVGDRAFATRCRDLADRGSRHLDAALWNARYGYYEQHLDPEHADAINANRGCHLDQLFGQSYAWQLGLPRVFDAAKTRTALASLYRYNFLPDASGYAEVSGIPGGRVFSEQGEAGTLLCTWPYGGAELAPGGGEPFAVGYFNEVWTGLEHQFAAHLMAEGMVDEALAVERAVHDRHSAQERNPYNEVECSDHYARAMMSHAVHLSALGYEHHGPRGHLGFAPRLRPHDAAAAFTTAEGWGRYAQRRTGARQVSEVELRHGRLRLRTLATELEDRPGRGRLVVDVDLVDQDGRARRLRPRSAVLTGRRLLVTLDDEVVLRAGQTLRVVSR</sequence>
<accession>A0A3A3Z749</accession>